<evidence type="ECO:0000256" key="3">
    <source>
        <dbReference type="SAM" id="Coils"/>
    </source>
</evidence>
<dbReference type="PANTHER" id="PTHR30203">
    <property type="entry name" value="OUTER MEMBRANE CATION EFFLUX PROTEIN"/>
    <property type="match status" value="1"/>
</dbReference>
<dbReference type="NCBIfam" id="TIGR01845">
    <property type="entry name" value="outer_NodT"/>
    <property type="match status" value="1"/>
</dbReference>
<dbReference type="Proteomes" id="UP001319180">
    <property type="component" value="Unassembled WGS sequence"/>
</dbReference>
<keyword evidence="5" id="KW-1185">Reference proteome</keyword>
<dbReference type="InterPro" id="IPR003423">
    <property type="entry name" value="OMP_efflux"/>
</dbReference>
<accession>A0AAP2GK83</accession>
<dbReference type="PANTHER" id="PTHR30203:SF33">
    <property type="entry name" value="BLR4455 PROTEIN"/>
    <property type="match status" value="1"/>
</dbReference>
<keyword evidence="3" id="KW-0175">Coiled coil</keyword>
<dbReference type="EMBL" id="JAHESC010000030">
    <property type="protein sequence ID" value="MBT1688763.1"/>
    <property type="molecule type" value="Genomic_DNA"/>
</dbReference>
<dbReference type="Gene3D" id="1.20.1600.10">
    <property type="entry name" value="Outer membrane efflux proteins (OEP)"/>
    <property type="match status" value="1"/>
</dbReference>
<comment type="caution">
    <text evidence="4">The sequence shown here is derived from an EMBL/GenBank/DDBJ whole genome shotgun (WGS) entry which is preliminary data.</text>
</comment>
<dbReference type="Gene3D" id="2.20.200.10">
    <property type="entry name" value="Outer membrane efflux proteins (OEP)"/>
    <property type="match status" value="1"/>
</dbReference>
<keyword evidence="2" id="KW-0564">Palmitate</keyword>
<evidence type="ECO:0000256" key="1">
    <source>
        <dbReference type="ARBA" id="ARBA00007613"/>
    </source>
</evidence>
<comment type="similarity">
    <text evidence="1 2">Belongs to the outer membrane factor (OMF) (TC 1.B.17) family.</text>
</comment>
<dbReference type="RefSeq" id="WP_254091986.1">
    <property type="nucleotide sequence ID" value="NZ_JAHESC010000030.1"/>
</dbReference>
<reference evidence="4 5" key="1">
    <citation type="submission" date="2021-05" db="EMBL/GenBank/DDBJ databases">
        <title>A Polyphasic approach of four new species of the genus Ohtaekwangia: Ohtaekwangia histidinii sp. nov., Ohtaekwangia cretensis sp. nov., Ohtaekwangia indiensis sp. nov., Ohtaekwangia reichenbachii sp. nov. from diverse environment.</title>
        <authorList>
            <person name="Octaviana S."/>
        </authorList>
    </citation>
    <scope>NUCLEOTIDE SEQUENCE [LARGE SCALE GENOMIC DNA]</scope>
    <source>
        <strain evidence="4 5">PWU37</strain>
    </source>
</reference>
<comment type="subcellular location">
    <subcellularLocation>
        <location evidence="2">Cell membrane</location>
        <topology evidence="2">Lipid-anchor</topology>
    </subcellularLocation>
</comment>
<keyword evidence="2" id="KW-0472">Membrane</keyword>
<dbReference type="AlphaFoldDB" id="A0AAP2GK83"/>
<evidence type="ECO:0000256" key="2">
    <source>
        <dbReference type="RuleBase" id="RU362097"/>
    </source>
</evidence>
<dbReference type="PROSITE" id="PS51257">
    <property type="entry name" value="PROKAR_LIPOPROTEIN"/>
    <property type="match status" value="1"/>
</dbReference>
<proteinExistence type="inferred from homology"/>
<evidence type="ECO:0000313" key="5">
    <source>
        <dbReference type="Proteomes" id="UP001319180"/>
    </source>
</evidence>
<keyword evidence="2" id="KW-0449">Lipoprotein</keyword>
<protein>
    <submittedName>
        <fullName evidence="4">Efflux transporter outer membrane subunit</fullName>
    </submittedName>
</protein>
<name>A0AAP2GK83_9BACT</name>
<dbReference type="GO" id="GO:0015562">
    <property type="term" value="F:efflux transmembrane transporter activity"/>
    <property type="evidence" value="ECO:0007669"/>
    <property type="project" value="InterPro"/>
</dbReference>
<dbReference type="GO" id="GO:0005886">
    <property type="term" value="C:plasma membrane"/>
    <property type="evidence" value="ECO:0007669"/>
    <property type="project" value="UniProtKB-SubCell"/>
</dbReference>
<keyword evidence="2" id="KW-1134">Transmembrane beta strand</keyword>
<keyword evidence="2" id="KW-0812">Transmembrane</keyword>
<evidence type="ECO:0000313" key="4">
    <source>
        <dbReference type="EMBL" id="MBT1688763.1"/>
    </source>
</evidence>
<sequence>MRRNKYLSTSISLGLVVALLAGCSAGKNYKRPELNAPAQYATGASDSSAALLSWKVFFQDPTLVSLIDKALVSNFDLQLAIQRLETAHAYARQARLAWLPSLNAQGTVSTNNPSNNSFTGIQLGSVPPPIGPLHHLEDYTLGGTLSWEIDVWGKIRRQKEAAVATYLQSFEARRAVQTGLVASVANNYYNLVMLDAQLEIATRNANLSDSIVQMIRLQKTAGEVTELAVQQALSQQQTAALLVPQLEQAITLQENALRLLLGDWPGAVTRGTALDSLLSQDSLATGVPADLLRLRPDVRSSELALIAANARVGAAQGAMYPALSITATGGLNAFEASNWFKTPASLFGVLAGNLTQPIFQKRQLRTQLDVARAEREQRAIEFRRSVMQGVHDVTNALVKIEKLQTQKTVADDRVETLDQAVQNAQLLFRSGMANYLEVVTAQSRALQAELEQATITRQHLSAQVELYQSLGGGWQ</sequence>
<dbReference type="SUPFAM" id="SSF56954">
    <property type="entry name" value="Outer membrane efflux proteins (OEP)"/>
    <property type="match status" value="1"/>
</dbReference>
<organism evidence="4 5">
    <name type="scientific">Dawidia soli</name>
    <dbReference type="NCBI Taxonomy" id="2782352"/>
    <lineage>
        <taxon>Bacteria</taxon>
        <taxon>Pseudomonadati</taxon>
        <taxon>Bacteroidota</taxon>
        <taxon>Cytophagia</taxon>
        <taxon>Cytophagales</taxon>
        <taxon>Chryseotaleaceae</taxon>
        <taxon>Dawidia</taxon>
    </lineage>
</organism>
<dbReference type="InterPro" id="IPR010131">
    <property type="entry name" value="MdtP/NodT-like"/>
</dbReference>
<dbReference type="Pfam" id="PF02321">
    <property type="entry name" value="OEP"/>
    <property type="match status" value="2"/>
</dbReference>
<gene>
    <name evidence="4" type="ORF">KK078_19490</name>
</gene>
<feature type="coiled-coil region" evidence="3">
    <location>
        <begin position="400"/>
        <end position="463"/>
    </location>
</feature>